<evidence type="ECO:0000313" key="4">
    <source>
        <dbReference type="Proteomes" id="UP001302719"/>
    </source>
</evidence>
<evidence type="ECO:0000256" key="1">
    <source>
        <dbReference type="ARBA" id="ARBA00007613"/>
    </source>
</evidence>
<dbReference type="Gene3D" id="2.20.200.10">
    <property type="entry name" value="Outer membrane efflux proteins (OEP)"/>
    <property type="match status" value="1"/>
</dbReference>
<dbReference type="SUPFAM" id="SSF56954">
    <property type="entry name" value="Outer membrane efflux proteins (OEP)"/>
    <property type="match status" value="1"/>
</dbReference>
<reference evidence="3 4" key="1">
    <citation type="submission" date="2023-01" db="EMBL/GenBank/DDBJ databases">
        <title>Cultivation and genomic characterization of new, ubiquitous marine nitrite-oxidizing bacteria from the Nitrospirales.</title>
        <authorList>
            <person name="Mueller A.J."/>
            <person name="Daebeler A."/>
            <person name="Herbold C.W."/>
            <person name="Kirkegaard R.H."/>
            <person name="Daims H."/>
        </authorList>
    </citation>
    <scope>NUCLEOTIDE SEQUENCE [LARGE SCALE GENOMIC DNA]</scope>
    <source>
        <strain evidence="3 4">VA</strain>
    </source>
</reference>
<dbReference type="NCBIfam" id="TIGR01845">
    <property type="entry name" value="outer_NodT"/>
    <property type="match status" value="1"/>
</dbReference>
<gene>
    <name evidence="3" type="ORF">PP769_10290</name>
</gene>
<dbReference type="GO" id="GO:0005886">
    <property type="term" value="C:plasma membrane"/>
    <property type="evidence" value="ECO:0007669"/>
    <property type="project" value="UniProtKB-SubCell"/>
</dbReference>
<keyword evidence="2" id="KW-0449">Lipoprotein</keyword>
<organism evidence="3 4">
    <name type="scientific">Candidatus Nitrospira allomarina</name>
    <dbReference type="NCBI Taxonomy" id="3020900"/>
    <lineage>
        <taxon>Bacteria</taxon>
        <taxon>Pseudomonadati</taxon>
        <taxon>Nitrospirota</taxon>
        <taxon>Nitrospiria</taxon>
        <taxon>Nitrospirales</taxon>
        <taxon>Nitrospiraceae</taxon>
        <taxon>Nitrospira</taxon>
    </lineage>
</organism>
<keyword evidence="4" id="KW-1185">Reference proteome</keyword>
<evidence type="ECO:0000256" key="2">
    <source>
        <dbReference type="RuleBase" id="RU362097"/>
    </source>
</evidence>
<dbReference type="PANTHER" id="PTHR30203:SF33">
    <property type="entry name" value="BLR4455 PROTEIN"/>
    <property type="match status" value="1"/>
</dbReference>
<keyword evidence="2" id="KW-0812">Transmembrane</keyword>
<proteinExistence type="inferred from homology"/>
<accession>A0AA96GCT5</accession>
<dbReference type="Gene3D" id="1.20.1600.10">
    <property type="entry name" value="Outer membrane efflux proteins (OEP)"/>
    <property type="match status" value="1"/>
</dbReference>
<dbReference type="Proteomes" id="UP001302719">
    <property type="component" value="Chromosome"/>
</dbReference>
<sequence length="476" mass="52296">MNTLQYCRAILTGIFLMLLTGCLFDPQPIELKIQPPDSFSHSGQHALPDKWWEAFEDEALDRLIERALEDNPTLLATWDRLRQAEAIAVRDGAPRFPFLNGNSTASRSRSDLGTQTDRFAVGVSVAYELDLWGRVRAFGSAANFDAQASQADLTVAAITLSSQMAKTWYNLLEQRGQLALLEKQISTNEKVLQLVTLRFRQGVAAAADVLRQKQLVEQTRGKTKDVHAQIGTLTHQLAILLGKPPKSLVIPDDPVLIDLPPLPSTGLPGELIQRRPDVQATFYQVQAADARVAAAIAERFPRIDLAGSITTNLTPTLTSGAFAVAPGGLFANWLATVSAQIVAPIFNAGARAAQVDLSKAARSEVLHNYEFTVLQAFQEVENALVGETQQREKTNSLEDQFHIATQVIERLRARYLNGATAYLDVLNALNSQQELEREILTARRTLIDFRVDLAKALAGGWPMTKPEIRGLTISNG</sequence>
<dbReference type="KEGG" id="nall:PP769_10290"/>
<evidence type="ECO:0000313" key="3">
    <source>
        <dbReference type="EMBL" id="WNM56374.1"/>
    </source>
</evidence>
<keyword evidence="2" id="KW-1134">Transmembrane beta strand</keyword>
<dbReference type="RefSeq" id="WP_312639961.1">
    <property type="nucleotide sequence ID" value="NZ_CP116967.1"/>
</dbReference>
<dbReference type="GO" id="GO:0015562">
    <property type="term" value="F:efflux transmembrane transporter activity"/>
    <property type="evidence" value="ECO:0007669"/>
    <property type="project" value="InterPro"/>
</dbReference>
<dbReference type="InterPro" id="IPR010131">
    <property type="entry name" value="MdtP/NodT-like"/>
</dbReference>
<dbReference type="EMBL" id="CP116967">
    <property type="protein sequence ID" value="WNM56374.1"/>
    <property type="molecule type" value="Genomic_DNA"/>
</dbReference>
<dbReference type="AlphaFoldDB" id="A0AA96GCT5"/>
<comment type="similarity">
    <text evidence="1 2">Belongs to the outer membrane factor (OMF) (TC 1.B.17) family.</text>
</comment>
<protein>
    <submittedName>
        <fullName evidence="3">TolC family protein</fullName>
    </submittedName>
</protein>
<dbReference type="Pfam" id="PF02321">
    <property type="entry name" value="OEP"/>
    <property type="match status" value="2"/>
</dbReference>
<dbReference type="PANTHER" id="PTHR30203">
    <property type="entry name" value="OUTER MEMBRANE CATION EFFLUX PROTEIN"/>
    <property type="match status" value="1"/>
</dbReference>
<comment type="subcellular location">
    <subcellularLocation>
        <location evidence="2">Cell membrane</location>
        <topology evidence="2">Lipid-anchor</topology>
    </subcellularLocation>
</comment>
<dbReference type="InterPro" id="IPR003423">
    <property type="entry name" value="OMP_efflux"/>
</dbReference>
<name>A0AA96GCT5_9BACT</name>
<keyword evidence="2" id="KW-0564">Palmitate</keyword>
<keyword evidence="2" id="KW-0472">Membrane</keyword>